<reference evidence="7 8" key="1">
    <citation type="journal article" date="2015" name="Int. J. Syst. Evol. Microbiol.">
        <title>Description of Sphingopyxis fribergensis sp. nov. - a soil bacterium with the ability to degrade styrene and phenylacetic acid.</title>
        <authorList>
            <person name="Oelschlagel M."/>
            <person name="Ruckert C."/>
            <person name="Kalinowski J."/>
            <person name="Schmidt G."/>
            <person name="Schlomann M."/>
            <person name="Tischler D."/>
        </authorList>
    </citation>
    <scope>NUCLEOTIDE SEQUENCE [LARGE SCALE GENOMIC DNA]</scope>
    <source>
        <strain evidence="7 8">Kp5.2</strain>
    </source>
</reference>
<evidence type="ECO:0000259" key="6">
    <source>
        <dbReference type="Pfam" id="PF25975"/>
    </source>
</evidence>
<dbReference type="Gene3D" id="2.40.420.20">
    <property type="match status" value="1"/>
</dbReference>
<dbReference type="Pfam" id="PF25971">
    <property type="entry name" value="CzcB_N"/>
    <property type="match status" value="1"/>
</dbReference>
<dbReference type="PANTHER" id="PTHR30097">
    <property type="entry name" value="CATION EFFLUX SYSTEM PROTEIN CUSB"/>
    <property type="match status" value="1"/>
</dbReference>
<dbReference type="GO" id="GO:0015679">
    <property type="term" value="P:plasma membrane copper ion transport"/>
    <property type="evidence" value="ECO:0007669"/>
    <property type="project" value="TreeGrafter"/>
</dbReference>
<dbReference type="Proteomes" id="UP000030907">
    <property type="component" value="Chromosome"/>
</dbReference>
<evidence type="ECO:0000256" key="1">
    <source>
        <dbReference type="ARBA" id="ARBA00022448"/>
    </source>
</evidence>
<dbReference type="Pfam" id="PF25975">
    <property type="entry name" value="CzcB_C"/>
    <property type="match status" value="1"/>
</dbReference>
<dbReference type="STRING" id="1515612.SKP52_22730"/>
<dbReference type="EMBL" id="CP009122">
    <property type="protein sequence ID" value="AJA11391.1"/>
    <property type="molecule type" value="Genomic_DNA"/>
</dbReference>
<dbReference type="Gene3D" id="2.40.50.100">
    <property type="match status" value="1"/>
</dbReference>
<dbReference type="RefSeq" id="WP_003046516.1">
    <property type="nucleotide sequence ID" value="NZ_CP009122.1"/>
</dbReference>
<dbReference type="PANTHER" id="PTHR30097:SF4">
    <property type="entry name" value="SLR6042 PROTEIN"/>
    <property type="match status" value="1"/>
</dbReference>
<feature type="chain" id="PRO_5002032307" evidence="3">
    <location>
        <begin position="24"/>
        <end position="420"/>
    </location>
</feature>
<evidence type="ECO:0000256" key="3">
    <source>
        <dbReference type="SAM" id="SignalP"/>
    </source>
</evidence>
<dbReference type="GO" id="GO:0060003">
    <property type="term" value="P:copper ion export"/>
    <property type="evidence" value="ECO:0007669"/>
    <property type="project" value="TreeGrafter"/>
</dbReference>
<dbReference type="GO" id="GO:0046914">
    <property type="term" value="F:transition metal ion binding"/>
    <property type="evidence" value="ECO:0007669"/>
    <property type="project" value="TreeGrafter"/>
</dbReference>
<feature type="domain" description="CusB-like beta-barrel" evidence="4">
    <location>
        <begin position="272"/>
        <end position="338"/>
    </location>
</feature>
<organism evidence="7 8">
    <name type="scientific">Sphingopyxis fribergensis</name>
    <dbReference type="NCBI Taxonomy" id="1515612"/>
    <lineage>
        <taxon>Bacteria</taxon>
        <taxon>Pseudomonadati</taxon>
        <taxon>Pseudomonadota</taxon>
        <taxon>Alphaproteobacteria</taxon>
        <taxon>Sphingomonadales</taxon>
        <taxon>Sphingomonadaceae</taxon>
        <taxon>Sphingopyxis</taxon>
    </lineage>
</organism>
<dbReference type="Gene3D" id="2.40.30.170">
    <property type="match status" value="1"/>
</dbReference>
<proteinExistence type="predicted"/>
<feature type="region of interest" description="Disordered" evidence="2">
    <location>
        <begin position="25"/>
        <end position="54"/>
    </location>
</feature>
<dbReference type="InterPro" id="IPR058649">
    <property type="entry name" value="CzcB_C"/>
</dbReference>
<dbReference type="KEGG" id="sphk:SKP52_22730"/>
<dbReference type="OrthoDB" id="271709at2"/>
<dbReference type="HOGENOM" id="CLU_018816_13_0_5"/>
<evidence type="ECO:0000313" key="7">
    <source>
        <dbReference type="EMBL" id="AJA11391.1"/>
    </source>
</evidence>
<dbReference type="GO" id="GO:0030288">
    <property type="term" value="C:outer membrane-bounded periplasmic space"/>
    <property type="evidence" value="ECO:0007669"/>
    <property type="project" value="TreeGrafter"/>
</dbReference>
<evidence type="ECO:0000259" key="4">
    <source>
        <dbReference type="Pfam" id="PF25954"/>
    </source>
</evidence>
<dbReference type="InterPro" id="IPR051909">
    <property type="entry name" value="MFP_Cation_Efflux"/>
</dbReference>
<evidence type="ECO:0000256" key="2">
    <source>
        <dbReference type="SAM" id="MobiDB-lite"/>
    </source>
</evidence>
<feature type="signal peptide" evidence="3">
    <location>
        <begin position="1"/>
        <end position="23"/>
    </location>
</feature>
<name>A0A0A7PMQ4_9SPHN</name>
<feature type="domain" description="CzcB N-terminal" evidence="5">
    <location>
        <begin position="53"/>
        <end position="143"/>
    </location>
</feature>
<keyword evidence="3" id="KW-0732">Signal</keyword>
<keyword evidence="1" id="KW-0813">Transport</keyword>
<keyword evidence="8" id="KW-1185">Reference proteome</keyword>
<sequence length="420" mass="44748">MKKFPFPAAAAALFLAVPLAACGGGAEGEDKHEEGESHAEGEGEEDAKGPNGGKLLKNGDFAVEVIIFENGTEPQFRVFATRDGKPVDPKDVQLAITLTRLGGDVDRFTFRPQGKFLAGQGVVTEPHSFDVEVVAVTGGKRHVWKYANPEGRTRIGADAAKAGGIETAVVGPATVGEMRELYGTVQLSPTARSEIRGQFPGRVVSVTKAVGDSVRRGELLARIESSESLQVYPVYATVGGVIAERNANPGDVTDGRALYVVTDPAQTTVVFNIFPRDLAIIRPGMRVTVETQDGAEIATAPLGQFLPDGNVEAGTALIRATIPNRSGTLRPGMALRGRVMVNPVTVPLAVRTEAIQPFRDFKVVYANFGQDYEVRMLKLGRSSPEWTEVLSGIKPGTAYVTKGSFLVRADIEKSGAGHDH</sequence>
<dbReference type="Pfam" id="PF25954">
    <property type="entry name" value="Beta-barrel_RND_2"/>
    <property type="match status" value="1"/>
</dbReference>
<dbReference type="InterPro" id="IPR011053">
    <property type="entry name" value="Single_hybrid_motif"/>
</dbReference>
<protein>
    <submittedName>
        <fullName evidence="7">Cation efflux system protein</fullName>
    </submittedName>
</protein>
<accession>A0A0A7PMQ4</accession>
<dbReference type="SUPFAM" id="SSF51230">
    <property type="entry name" value="Single hybrid motif"/>
    <property type="match status" value="1"/>
</dbReference>
<dbReference type="InterPro" id="IPR058646">
    <property type="entry name" value="CzcB_N"/>
</dbReference>
<gene>
    <name evidence="7" type="ORF">SKP52_22730</name>
</gene>
<evidence type="ECO:0000259" key="5">
    <source>
        <dbReference type="Pfam" id="PF25971"/>
    </source>
</evidence>
<dbReference type="InterPro" id="IPR058792">
    <property type="entry name" value="Beta-barrel_RND_2"/>
</dbReference>
<dbReference type="AlphaFoldDB" id="A0A0A7PMQ4"/>
<feature type="domain" description="CzcB-like C-terminal circularly permuted SH3-like" evidence="6">
    <location>
        <begin position="348"/>
        <end position="407"/>
    </location>
</feature>
<evidence type="ECO:0000313" key="8">
    <source>
        <dbReference type="Proteomes" id="UP000030907"/>
    </source>
</evidence>
<feature type="compositionally biased region" description="Basic and acidic residues" evidence="2">
    <location>
        <begin position="28"/>
        <end position="41"/>
    </location>
</feature>